<dbReference type="KEGG" id="cdev:CIGN_0872"/>
<accession>A0A1X9SSC0</accession>
<name>A0A1X9SSC0_9BACT</name>
<dbReference type="Proteomes" id="UP000194309">
    <property type="component" value="Chromosome"/>
</dbReference>
<sequence>MEYCSRCLQTNTRPGVVFKNGVCGACLWEEESKIINWSARENELKSIAENAKTKSKGAYDCVIGVSGGKDSTFQAFYARDILGLRVLLVNCEPMDITPIGRANFENLKRHGFETISINPNRNLAKKLIKKAFWEYLNPVKPLEYTLYASAYIIADMFNIPMILQGENAALTLGAKNNLQDSSGNALNIVNSNTLKDNPIEIYMDEETELKDLFLYKVPVDELTKKGVTAVWLNYYTNKWSMQHNAKFAIERGLSIYPKDVNPYDLGTYRRCFQLDTYMTIVNQYFKYIKFGFGQCSDHVAYDLRSKNITKDEGKYLLRELDGKYGEFYMQKMASYLDLTPSQVLEYCQKFRGDMFEQCENGWKLKNPIWELEPIQNKHNIKDIMNRLGF</sequence>
<dbReference type="InterPro" id="IPR020022">
    <property type="entry name" value="N-acetyl_sugar_amidoTrfase"/>
</dbReference>
<dbReference type="AlphaFoldDB" id="A0A1X9SSC0"/>
<reference evidence="1 2" key="1">
    <citation type="journal article" date="2017" name="Genome Biol. Evol.">
        <title>Comparative Genomic Analysis Identifies a Campylobacter Clade Deficient in Selenium Metabolism.</title>
        <authorList>
            <person name="Miller W.G."/>
            <person name="Yee E."/>
            <person name="Lopes B.S."/>
            <person name="Chapman M.H."/>
            <person name="Huynh S."/>
            <person name="Bono J.L."/>
            <person name="Parker C.T."/>
            <person name="Strachan N.J.C."/>
            <person name="Forbes K.J."/>
        </authorList>
    </citation>
    <scope>NUCLEOTIDE SEQUENCE [LARGE SCALE GENOMIC DNA]</scope>
    <source>
        <strain evidence="1 2">NCTC 13003</strain>
    </source>
</reference>
<evidence type="ECO:0000313" key="1">
    <source>
        <dbReference type="EMBL" id="ARQ99159.1"/>
    </source>
</evidence>
<dbReference type="EMBL" id="CP018788">
    <property type="protein sequence ID" value="ARQ99159.1"/>
    <property type="molecule type" value="Genomic_DNA"/>
</dbReference>
<evidence type="ECO:0000313" key="2">
    <source>
        <dbReference type="Proteomes" id="UP000194309"/>
    </source>
</evidence>
<dbReference type="STRING" id="1660064.CIGN_0872"/>
<keyword evidence="2" id="KW-1185">Reference proteome</keyword>
<dbReference type="OrthoDB" id="5366152at2"/>
<organism evidence="1 2">
    <name type="scientific">Campylobacter devanensis</name>
    <dbReference type="NCBI Taxonomy" id="3161138"/>
    <lineage>
        <taxon>Bacteria</taxon>
        <taxon>Pseudomonadati</taxon>
        <taxon>Campylobacterota</taxon>
        <taxon>Epsilonproteobacteria</taxon>
        <taxon>Campylobacterales</taxon>
        <taxon>Campylobacteraceae</taxon>
        <taxon>Campylobacter</taxon>
    </lineage>
</organism>
<proteinExistence type="predicted"/>
<dbReference type="NCBIfam" id="TIGR03573">
    <property type="entry name" value="WbuX"/>
    <property type="match status" value="1"/>
</dbReference>
<gene>
    <name evidence="1" type="ORF">CIGN_0872</name>
</gene>
<protein>
    <submittedName>
        <fullName evidence="1">N-acetyl sugar amidotransferase</fullName>
    </submittedName>
</protein>
<accession>A0A381D9H5</accession>
<dbReference type="SUPFAM" id="SSF52402">
    <property type="entry name" value="Adenine nucleotide alpha hydrolases-like"/>
    <property type="match status" value="1"/>
</dbReference>